<comment type="caution">
    <text evidence="7">The sequence shown here is derived from an EMBL/GenBank/DDBJ whole genome shotgun (WGS) entry which is preliminary data.</text>
</comment>
<accession>A0AAE3EY96</accession>
<evidence type="ECO:0000256" key="2">
    <source>
        <dbReference type="ARBA" id="ARBA00022692"/>
    </source>
</evidence>
<feature type="transmembrane region" description="Helical" evidence="5">
    <location>
        <begin position="46"/>
        <end position="72"/>
    </location>
</feature>
<dbReference type="InterPro" id="IPR009908">
    <property type="entry name" value="Methylamine_util_MauE"/>
</dbReference>
<evidence type="ECO:0000256" key="4">
    <source>
        <dbReference type="ARBA" id="ARBA00023136"/>
    </source>
</evidence>
<dbReference type="Pfam" id="PF07291">
    <property type="entry name" value="MauE"/>
    <property type="match status" value="1"/>
</dbReference>
<evidence type="ECO:0000259" key="6">
    <source>
        <dbReference type="Pfam" id="PF07291"/>
    </source>
</evidence>
<protein>
    <recommendedName>
        <fullName evidence="6">Methylamine utilisation protein MauE domain-containing protein</fullName>
    </recommendedName>
</protein>
<dbReference type="EMBL" id="JAIRBC010000036">
    <property type="protein sequence ID" value="MCG2462574.1"/>
    <property type="molecule type" value="Genomic_DNA"/>
</dbReference>
<evidence type="ECO:0000313" key="8">
    <source>
        <dbReference type="Proteomes" id="UP001200642"/>
    </source>
</evidence>
<keyword evidence="8" id="KW-1185">Reference proteome</keyword>
<keyword evidence="3 5" id="KW-1133">Transmembrane helix</keyword>
<gene>
    <name evidence="7" type="ORF">K8352_17565</name>
</gene>
<evidence type="ECO:0000256" key="5">
    <source>
        <dbReference type="SAM" id="Phobius"/>
    </source>
</evidence>
<dbReference type="Proteomes" id="UP001200642">
    <property type="component" value="Unassembled WGS sequence"/>
</dbReference>
<organism evidence="7 8">
    <name type="scientific">Cerina litoralis</name>
    <dbReference type="NCBI Taxonomy" id="2874477"/>
    <lineage>
        <taxon>Bacteria</taxon>
        <taxon>Pseudomonadati</taxon>
        <taxon>Bacteroidota</taxon>
        <taxon>Flavobacteriia</taxon>
        <taxon>Flavobacteriales</taxon>
        <taxon>Flavobacteriaceae</taxon>
        <taxon>Cerina</taxon>
    </lineage>
</organism>
<dbReference type="GO" id="GO:0016020">
    <property type="term" value="C:membrane"/>
    <property type="evidence" value="ECO:0007669"/>
    <property type="project" value="UniProtKB-SubCell"/>
</dbReference>
<feature type="transmembrane region" description="Helical" evidence="5">
    <location>
        <begin position="122"/>
        <end position="140"/>
    </location>
</feature>
<dbReference type="GO" id="GO:0030416">
    <property type="term" value="P:methylamine metabolic process"/>
    <property type="evidence" value="ECO:0007669"/>
    <property type="project" value="InterPro"/>
</dbReference>
<evidence type="ECO:0000313" key="7">
    <source>
        <dbReference type="EMBL" id="MCG2462574.1"/>
    </source>
</evidence>
<keyword evidence="2 5" id="KW-0812">Transmembrane</keyword>
<evidence type="ECO:0000256" key="3">
    <source>
        <dbReference type="ARBA" id="ARBA00022989"/>
    </source>
</evidence>
<evidence type="ECO:0000256" key="1">
    <source>
        <dbReference type="ARBA" id="ARBA00004141"/>
    </source>
</evidence>
<dbReference type="AlphaFoldDB" id="A0AAE3EY96"/>
<feature type="domain" description="Methylamine utilisation protein MauE" evidence="6">
    <location>
        <begin position="10"/>
        <end position="137"/>
    </location>
</feature>
<reference evidence="7" key="1">
    <citation type="submission" date="2023-02" db="EMBL/GenBank/DDBJ databases">
        <title>Genome of Flavobacteriaceae gen. nov. sp. strain F89.</title>
        <authorList>
            <person name="Wang Y."/>
        </authorList>
    </citation>
    <scope>NUCLEOTIDE SEQUENCE</scope>
    <source>
        <strain evidence="7">F89</strain>
    </source>
</reference>
<dbReference type="RefSeq" id="WP_317903709.1">
    <property type="nucleotide sequence ID" value="NZ_JAIRBC010000036.1"/>
</dbReference>
<proteinExistence type="predicted"/>
<name>A0AAE3EY96_9FLAO</name>
<sequence length="156" mass="17529">MKRQEKCRTLIVESISILFILLFVYAGLTKFLEGHLFYDNIRNSPILGGTAIASLASWIIPSAELLVPVLLIWHKTKLIGLYGALGLMSLFTVYTVAIVFFSPYIPCSCGGVISLFSWDQHLIFNTIFLLLAILGVVQAHKEQRISKEMKNMKFSC</sequence>
<feature type="transmembrane region" description="Helical" evidence="5">
    <location>
        <begin position="7"/>
        <end position="26"/>
    </location>
</feature>
<comment type="subcellular location">
    <subcellularLocation>
        <location evidence="1">Membrane</location>
        <topology evidence="1">Multi-pass membrane protein</topology>
    </subcellularLocation>
</comment>
<keyword evidence="4 5" id="KW-0472">Membrane</keyword>
<feature type="transmembrane region" description="Helical" evidence="5">
    <location>
        <begin position="79"/>
        <end position="102"/>
    </location>
</feature>